<proteinExistence type="predicted"/>
<dbReference type="EMBL" id="FUWW01000003">
    <property type="protein sequence ID" value="SJZ39942.1"/>
    <property type="molecule type" value="Genomic_DNA"/>
</dbReference>
<gene>
    <name evidence="1" type="ORF">SAMN02745114_00410</name>
</gene>
<reference evidence="1 2" key="1">
    <citation type="submission" date="2017-02" db="EMBL/GenBank/DDBJ databases">
        <authorList>
            <person name="Peterson S.W."/>
        </authorList>
    </citation>
    <scope>NUCLEOTIDE SEQUENCE [LARGE SCALE GENOMIC DNA]</scope>
    <source>
        <strain evidence="1 2">ATCC 51222</strain>
    </source>
</reference>
<dbReference type="AlphaFoldDB" id="A0A1T4KC12"/>
<dbReference type="OrthoDB" id="6064658at2"/>
<dbReference type="Proteomes" id="UP000190657">
    <property type="component" value="Unassembled WGS sequence"/>
</dbReference>
<evidence type="ECO:0000313" key="2">
    <source>
        <dbReference type="Proteomes" id="UP000190657"/>
    </source>
</evidence>
<keyword evidence="2" id="KW-1185">Reference proteome</keyword>
<sequence>MTDALIQKSAPNDEDMKKIGQFSRREMSADEVYIFNVDLCNNDIDRDFEKFSVATLNQLAEYFVGKTGIFDHSMKAENQKARVFDAWVERVDGKKTADGDDFYTLKARAYMLKNDENRELIAEIDAGIKKEVSVSCSVEKAVCSICDTDNRHGRCEHIPGKSYGGQLCFNILSGARDAYEFSFVAVPAQREAGVTKSFENAKEKNMQDIIKSIASGDGVTLTKSEASRLNTYIEGLKDEATLGEEYKKSLSKEVVDLFKSAFPDMDSKLFSSVTAVMTAKELIGFRDGMKKSEAKTKIKPQLAQAVESKANDFSQFRI</sequence>
<accession>A0A1T4KC12</accession>
<organism evidence="1 2">
    <name type="scientific">Eubacterium coprostanoligenes</name>
    <dbReference type="NCBI Taxonomy" id="290054"/>
    <lineage>
        <taxon>Bacteria</taxon>
        <taxon>Bacillati</taxon>
        <taxon>Bacillota</taxon>
        <taxon>Clostridia</taxon>
        <taxon>Eubacteriales</taxon>
        <taxon>Eubacteriaceae</taxon>
        <taxon>Eubacterium</taxon>
    </lineage>
</organism>
<dbReference type="STRING" id="290054.SAMN02745114_00410"/>
<name>A0A1T4KC12_9FIRM</name>
<protein>
    <submittedName>
        <fullName evidence="1">Uncharacterized protein</fullName>
    </submittedName>
</protein>
<evidence type="ECO:0000313" key="1">
    <source>
        <dbReference type="EMBL" id="SJZ39942.1"/>
    </source>
</evidence>
<dbReference type="RefSeq" id="WP_078767909.1">
    <property type="nucleotide sequence ID" value="NZ_FUWW01000003.1"/>
</dbReference>